<proteinExistence type="predicted"/>
<accession>A0A0E0HKU0</accession>
<evidence type="ECO:0000313" key="1">
    <source>
        <dbReference type="EnsemblPlants" id="ONIVA06G03430.1"/>
    </source>
</evidence>
<name>A0A0E0HKU0_ORYNI</name>
<dbReference type="EnsemblPlants" id="ONIVA06G03430.1">
    <property type="protein sequence ID" value="ONIVA06G03430.1"/>
    <property type="gene ID" value="ONIVA06G03430"/>
</dbReference>
<dbReference type="AlphaFoldDB" id="A0A0E0HKU0"/>
<dbReference type="HOGENOM" id="CLU_2853653_0_0_1"/>
<organism evidence="1">
    <name type="scientific">Oryza nivara</name>
    <name type="common">Indian wild rice</name>
    <name type="synonym">Oryza sativa f. spontanea</name>
    <dbReference type="NCBI Taxonomy" id="4536"/>
    <lineage>
        <taxon>Eukaryota</taxon>
        <taxon>Viridiplantae</taxon>
        <taxon>Streptophyta</taxon>
        <taxon>Embryophyta</taxon>
        <taxon>Tracheophyta</taxon>
        <taxon>Spermatophyta</taxon>
        <taxon>Magnoliopsida</taxon>
        <taxon>Liliopsida</taxon>
        <taxon>Poales</taxon>
        <taxon>Poaceae</taxon>
        <taxon>BOP clade</taxon>
        <taxon>Oryzoideae</taxon>
        <taxon>Oryzeae</taxon>
        <taxon>Oryzinae</taxon>
        <taxon>Oryza</taxon>
    </lineage>
</organism>
<sequence length="65" mass="7361">MWISSPLLHRASRFLRPQPRRSLPPFTAVTLASRYLHPSRVAHCFPPPPLSLSPPAPLVDPRDVR</sequence>
<evidence type="ECO:0000313" key="2">
    <source>
        <dbReference type="Proteomes" id="UP000006591"/>
    </source>
</evidence>
<keyword evidence="2" id="KW-1185">Reference proteome</keyword>
<dbReference type="Proteomes" id="UP000006591">
    <property type="component" value="Chromosome 6"/>
</dbReference>
<reference evidence="1" key="2">
    <citation type="submission" date="2018-04" db="EMBL/GenBank/DDBJ databases">
        <title>OnivRS2 (Oryza nivara Reference Sequence Version 2).</title>
        <authorList>
            <person name="Zhang J."/>
            <person name="Kudrna D."/>
            <person name="Lee S."/>
            <person name="Talag J."/>
            <person name="Rajasekar S."/>
            <person name="Welchert J."/>
            <person name="Hsing Y.-I."/>
            <person name="Wing R.A."/>
        </authorList>
    </citation>
    <scope>NUCLEOTIDE SEQUENCE [LARGE SCALE GENOMIC DNA]</scope>
    <source>
        <strain evidence="1">SL10</strain>
    </source>
</reference>
<protein>
    <submittedName>
        <fullName evidence="1">Uncharacterized protein</fullName>
    </submittedName>
</protein>
<reference evidence="1" key="1">
    <citation type="submission" date="2015-04" db="UniProtKB">
        <authorList>
            <consortium name="EnsemblPlants"/>
        </authorList>
    </citation>
    <scope>IDENTIFICATION</scope>
    <source>
        <strain evidence="1">SL10</strain>
    </source>
</reference>
<dbReference type="Gramene" id="ONIVA06G03430.1">
    <property type="protein sequence ID" value="ONIVA06G03430.1"/>
    <property type="gene ID" value="ONIVA06G03430"/>
</dbReference>